<dbReference type="GO" id="GO:0044545">
    <property type="term" value="C:NSL complex"/>
    <property type="evidence" value="ECO:0000318"/>
    <property type="project" value="GO_Central"/>
</dbReference>
<feature type="domain" description="MBD" evidence="10">
    <location>
        <begin position="271"/>
        <end position="342"/>
    </location>
</feature>
<dbReference type="PROSITE" id="PS50982">
    <property type="entry name" value="MBD"/>
    <property type="match status" value="1"/>
</dbReference>
<feature type="region of interest" description="Disordered" evidence="8">
    <location>
        <begin position="513"/>
        <end position="592"/>
    </location>
</feature>
<dbReference type="GO" id="GO:0003677">
    <property type="term" value="F:DNA binding"/>
    <property type="evidence" value="ECO:0007669"/>
    <property type="project" value="InterPro"/>
</dbReference>
<dbReference type="FunCoup" id="E9GCQ3">
    <property type="interactions" value="1417"/>
</dbReference>
<dbReference type="InterPro" id="IPR013083">
    <property type="entry name" value="Znf_RING/FYVE/PHD"/>
</dbReference>
<dbReference type="Gene3D" id="3.30.890.10">
    <property type="entry name" value="Methyl-cpg-binding Protein 2, Chain A"/>
    <property type="match status" value="1"/>
</dbReference>
<dbReference type="InterPro" id="IPR001739">
    <property type="entry name" value="Methyl_CpG_DNA-bd"/>
</dbReference>
<dbReference type="SMART" id="SM00391">
    <property type="entry name" value="MBD"/>
    <property type="match status" value="1"/>
</dbReference>
<sequence>MASSGDPGDAGTDNKPSTSSGRKGGRNPSAVKIDFVPGSLLEARDFANNWFPSKVVEVDVEGREVLVHFQNWSSRYDEWISMDSARLRPVTNQSEKICSGKASRGKDFKVGEKVMAVWHNNKRYPAQITKVLEPGNFEVIFYDGFSMQVKAKQMSRMPKEQADKMEIPFPKQMEAEKDKNVDMEEIGSKEERRKRKKKIEVSELFRCYKKRPSNEGGRDGGTPNELILKEEEKDSVVEAAPTPTPTTPLPVEKKKKKKKEKKERTLIKDHGDIIKLLDEKLPEGWEKKAKFKPSASKAGKWDVVIIGPDGRTFRSKQEIRQYLFIRQLDHDLELFDFRLGENFYTSRGLEVPVRARKSTIPTVRTPTAPVKKQETAEVTPAATTALAPPESITVPVSATPTHVDSNGADKTPINKLPIKSESIAGPSVETETPTFVPEEDGYRCPVEDCRKLFRRDNLLGMHIKHYHPALLKKLGCKTFRVEDLAAARTAFETEETKPIHVSHSHSILASILTLPPQTSPSPPPPRLRSSLERRLEKEKEKPADSPASDDLQNLPLSKRLSLSESQQKPGSNAPAKTTRRKSDKRRVDYPVEETPLYLPESEPEIPPIDFESKTCGLEDLQQQIKIEEPIVSTLDDIPGQKELVHCFCGSPEEDGLMIQCELCLCWQHGVCLAIDSEENVPDPYVCHFCRYPFRERLSRRYTHDQTWLKKGHLPSLKFISGSSSVPADRTLRVAHTLTAAATDLKQLLHSLKVKIDVAKNKDHPKLYLWAQPWIKKTESEPSSQDVPSNVEKEEIKSMVPNVPLPETPIDVTDCRLNLLLHIGDMQNEVNTRLESLEGLFEECEMDDGLMDTSHVAKMLQILLKDVVTLKRMASFNSWSS</sequence>
<protein>
    <submittedName>
        <fullName evidence="11">Uncharacterized protein</fullName>
    </submittedName>
</protein>
<dbReference type="SUPFAM" id="SSF57903">
    <property type="entry name" value="FYVE/PHD zinc finger"/>
    <property type="match status" value="1"/>
</dbReference>
<dbReference type="STRING" id="6669.E9GCQ3"/>
<dbReference type="Proteomes" id="UP000000305">
    <property type="component" value="Unassembled WGS sequence"/>
</dbReference>
<dbReference type="Pfam" id="PF20826">
    <property type="entry name" value="PHD_5"/>
    <property type="match status" value="1"/>
</dbReference>
<dbReference type="InterPro" id="IPR019786">
    <property type="entry name" value="Zinc_finger_PHD-type_CS"/>
</dbReference>
<dbReference type="InterPro" id="IPR004092">
    <property type="entry name" value="Mbt"/>
</dbReference>
<dbReference type="Pfam" id="PF02820">
    <property type="entry name" value="MBT"/>
    <property type="match status" value="1"/>
</dbReference>
<dbReference type="eggNOG" id="KOG4161">
    <property type="taxonomic scope" value="Eukaryota"/>
</dbReference>
<proteinExistence type="predicted"/>
<dbReference type="InParanoid" id="E9GCQ3"/>
<evidence type="ECO:0000256" key="4">
    <source>
        <dbReference type="ARBA" id="ARBA00022771"/>
    </source>
</evidence>
<dbReference type="SMART" id="SM00249">
    <property type="entry name" value="PHD"/>
    <property type="match status" value="1"/>
</dbReference>
<evidence type="ECO:0000256" key="7">
    <source>
        <dbReference type="PROSITE-ProRule" id="PRU00042"/>
    </source>
</evidence>
<dbReference type="InterPro" id="IPR016177">
    <property type="entry name" value="DNA-bd_dom_sf"/>
</dbReference>
<evidence type="ECO:0000256" key="6">
    <source>
        <dbReference type="ARBA" id="ARBA00023242"/>
    </source>
</evidence>
<evidence type="ECO:0000313" key="12">
    <source>
        <dbReference type="Proteomes" id="UP000000305"/>
    </source>
</evidence>
<feature type="domain" description="C2H2-type" evidence="9">
    <location>
        <begin position="442"/>
        <end position="467"/>
    </location>
</feature>
<evidence type="ECO:0000259" key="9">
    <source>
        <dbReference type="PROSITE" id="PS50157"/>
    </source>
</evidence>
<dbReference type="GO" id="GO:0006357">
    <property type="term" value="P:regulation of transcription by RNA polymerase II"/>
    <property type="evidence" value="ECO:0000318"/>
    <property type="project" value="GO_Central"/>
</dbReference>
<keyword evidence="3" id="KW-0677">Repeat</keyword>
<keyword evidence="4 7" id="KW-0863">Zinc-finger</keyword>
<dbReference type="Gene3D" id="3.30.40.10">
    <property type="entry name" value="Zinc/RING finger domain, C3HC4 (zinc finger)"/>
    <property type="match status" value="1"/>
</dbReference>
<accession>E9GCQ3</accession>
<evidence type="ECO:0000256" key="3">
    <source>
        <dbReference type="ARBA" id="ARBA00022737"/>
    </source>
</evidence>
<dbReference type="PANTHER" id="PTHR15856">
    <property type="entry name" value="PHD FINGER PROTEIN 20-RELATED"/>
    <property type="match status" value="1"/>
</dbReference>
<dbReference type="InterPro" id="IPR011011">
    <property type="entry name" value="Znf_FYVE_PHD"/>
</dbReference>
<dbReference type="InterPro" id="IPR013087">
    <property type="entry name" value="Znf_C2H2_type"/>
</dbReference>
<dbReference type="GO" id="GO:0005634">
    <property type="term" value="C:nucleus"/>
    <property type="evidence" value="ECO:0007669"/>
    <property type="project" value="UniProtKB-SubCell"/>
</dbReference>
<dbReference type="OrthoDB" id="161570at2759"/>
<dbReference type="GO" id="GO:0008270">
    <property type="term" value="F:zinc ion binding"/>
    <property type="evidence" value="ECO:0007669"/>
    <property type="project" value="UniProtKB-KW"/>
</dbReference>
<gene>
    <name evidence="11" type="ORF">DAPPUDRAFT_302349</name>
</gene>
<evidence type="ECO:0000256" key="2">
    <source>
        <dbReference type="ARBA" id="ARBA00022723"/>
    </source>
</evidence>
<feature type="region of interest" description="Disordered" evidence="8">
    <location>
        <begin position="364"/>
        <end position="384"/>
    </location>
</feature>
<feature type="region of interest" description="Disordered" evidence="8">
    <location>
        <begin position="232"/>
        <end position="264"/>
    </location>
</feature>
<dbReference type="HOGENOM" id="CLU_005642_0_0_1"/>
<dbReference type="PROSITE" id="PS00028">
    <property type="entry name" value="ZINC_FINGER_C2H2_1"/>
    <property type="match status" value="1"/>
</dbReference>
<reference evidence="11 12" key="1">
    <citation type="journal article" date="2011" name="Science">
        <title>The ecoresponsive genome of Daphnia pulex.</title>
        <authorList>
            <person name="Colbourne J.K."/>
            <person name="Pfrender M.E."/>
            <person name="Gilbert D."/>
            <person name="Thomas W.K."/>
            <person name="Tucker A."/>
            <person name="Oakley T.H."/>
            <person name="Tokishita S."/>
            <person name="Aerts A."/>
            <person name="Arnold G.J."/>
            <person name="Basu M.K."/>
            <person name="Bauer D.J."/>
            <person name="Caceres C.E."/>
            <person name="Carmel L."/>
            <person name="Casola C."/>
            <person name="Choi J.H."/>
            <person name="Detter J.C."/>
            <person name="Dong Q."/>
            <person name="Dusheyko S."/>
            <person name="Eads B.D."/>
            <person name="Frohlich T."/>
            <person name="Geiler-Samerotte K.A."/>
            <person name="Gerlach D."/>
            <person name="Hatcher P."/>
            <person name="Jogdeo S."/>
            <person name="Krijgsveld J."/>
            <person name="Kriventseva E.V."/>
            <person name="Kultz D."/>
            <person name="Laforsch C."/>
            <person name="Lindquist E."/>
            <person name="Lopez J."/>
            <person name="Manak J.R."/>
            <person name="Muller J."/>
            <person name="Pangilinan J."/>
            <person name="Patwardhan R.P."/>
            <person name="Pitluck S."/>
            <person name="Pritham E.J."/>
            <person name="Rechtsteiner A."/>
            <person name="Rho M."/>
            <person name="Rogozin I.B."/>
            <person name="Sakarya O."/>
            <person name="Salamov A."/>
            <person name="Schaack S."/>
            <person name="Shapiro H."/>
            <person name="Shiga Y."/>
            <person name="Skalitzky C."/>
            <person name="Smith Z."/>
            <person name="Souvorov A."/>
            <person name="Sung W."/>
            <person name="Tang Z."/>
            <person name="Tsuchiya D."/>
            <person name="Tu H."/>
            <person name="Vos H."/>
            <person name="Wang M."/>
            <person name="Wolf Y.I."/>
            <person name="Yamagata H."/>
            <person name="Yamada T."/>
            <person name="Ye Y."/>
            <person name="Shaw J.R."/>
            <person name="Andrews J."/>
            <person name="Crease T.J."/>
            <person name="Tang H."/>
            <person name="Lucas S.M."/>
            <person name="Robertson H.M."/>
            <person name="Bork P."/>
            <person name="Koonin E.V."/>
            <person name="Zdobnov E.M."/>
            <person name="Grigoriev I.V."/>
            <person name="Lynch M."/>
            <person name="Boore J.L."/>
        </authorList>
    </citation>
    <scope>NUCLEOTIDE SEQUENCE [LARGE SCALE GENOMIC DNA]</scope>
</reference>
<feature type="compositionally biased region" description="Polar residues" evidence="8">
    <location>
        <begin position="550"/>
        <end position="570"/>
    </location>
</feature>
<dbReference type="PhylomeDB" id="E9GCQ3"/>
<dbReference type="Gene3D" id="2.30.30.140">
    <property type="match status" value="2"/>
</dbReference>
<dbReference type="CDD" id="cd20104">
    <property type="entry name" value="MBT_PHF20L1-like"/>
    <property type="match status" value="1"/>
</dbReference>
<keyword evidence="6" id="KW-0539">Nucleus</keyword>
<dbReference type="PROSITE" id="PS50157">
    <property type="entry name" value="ZINC_FINGER_C2H2_2"/>
    <property type="match status" value="1"/>
</dbReference>
<dbReference type="EMBL" id="GL732539">
    <property type="protein sequence ID" value="EFX82597.1"/>
    <property type="molecule type" value="Genomic_DNA"/>
</dbReference>
<keyword evidence="5" id="KW-0862">Zinc</keyword>
<dbReference type="InterPro" id="IPR002999">
    <property type="entry name" value="Tudor"/>
</dbReference>
<dbReference type="SUPFAM" id="SSF63748">
    <property type="entry name" value="Tudor/PWWP/MBT"/>
    <property type="match status" value="2"/>
</dbReference>
<feature type="compositionally biased region" description="Basic and acidic residues" evidence="8">
    <location>
        <begin position="529"/>
        <end position="543"/>
    </location>
</feature>
<evidence type="ECO:0000256" key="8">
    <source>
        <dbReference type="SAM" id="MobiDB-lite"/>
    </source>
</evidence>
<dbReference type="InterPro" id="IPR043449">
    <property type="entry name" value="PHF20-like"/>
</dbReference>
<keyword evidence="2" id="KW-0479">Metal-binding</keyword>
<dbReference type="InterPro" id="IPR001965">
    <property type="entry name" value="Znf_PHD"/>
</dbReference>
<dbReference type="Pfam" id="PF01429">
    <property type="entry name" value="MBD"/>
    <property type="match status" value="1"/>
</dbReference>
<evidence type="ECO:0000256" key="5">
    <source>
        <dbReference type="ARBA" id="ARBA00022833"/>
    </source>
</evidence>
<feature type="region of interest" description="Disordered" evidence="8">
    <location>
        <begin position="1"/>
        <end position="30"/>
    </location>
</feature>
<dbReference type="SUPFAM" id="SSF54171">
    <property type="entry name" value="DNA-binding domain"/>
    <property type="match status" value="1"/>
</dbReference>
<name>E9GCQ3_DAPPU</name>
<dbReference type="AlphaFoldDB" id="E9GCQ3"/>
<dbReference type="eggNOG" id="KOG1844">
    <property type="taxonomic scope" value="Eukaryota"/>
</dbReference>
<organism evidence="11 12">
    <name type="scientific">Daphnia pulex</name>
    <name type="common">Water flea</name>
    <dbReference type="NCBI Taxonomy" id="6669"/>
    <lineage>
        <taxon>Eukaryota</taxon>
        <taxon>Metazoa</taxon>
        <taxon>Ecdysozoa</taxon>
        <taxon>Arthropoda</taxon>
        <taxon>Crustacea</taxon>
        <taxon>Branchiopoda</taxon>
        <taxon>Diplostraca</taxon>
        <taxon>Cladocera</taxon>
        <taxon>Anomopoda</taxon>
        <taxon>Daphniidae</taxon>
        <taxon>Daphnia</taxon>
    </lineage>
</organism>
<dbReference type="PROSITE" id="PS01359">
    <property type="entry name" value="ZF_PHD_1"/>
    <property type="match status" value="1"/>
</dbReference>
<dbReference type="OMA" id="KCMARWS"/>
<keyword evidence="12" id="KW-1185">Reference proteome</keyword>
<dbReference type="PANTHER" id="PTHR15856:SF51">
    <property type="entry name" value="MBD-R2"/>
    <property type="match status" value="1"/>
</dbReference>
<dbReference type="SMART" id="SM00333">
    <property type="entry name" value="TUDOR"/>
    <property type="match status" value="1"/>
</dbReference>
<dbReference type="KEGG" id="dpx:DAPPUDRAFT_302349"/>
<evidence type="ECO:0000313" key="11">
    <source>
        <dbReference type="EMBL" id="EFX82597.1"/>
    </source>
</evidence>
<comment type="subcellular location">
    <subcellularLocation>
        <location evidence="1">Nucleus</location>
    </subcellularLocation>
</comment>
<dbReference type="CDD" id="cd15549">
    <property type="entry name" value="PHD_PHF20_like"/>
    <property type="match status" value="1"/>
</dbReference>
<dbReference type="CDD" id="cd20386">
    <property type="entry name" value="Tudor_PHF20-like"/>
    <property type="match status" value="1"/>
</dbReference>
<evidence type="ECO:0000256" key="1">
    <source>
        <dbReference type="ARBA" id="ARBA00004123"/>
    </source>
</evidence>
<evidence type="ECO:0000259" key="10">
    <source>
        <dbReference type="PROSITE" id="PS50982"/>
    </source>
</evidence>
<feature type="compositionally biased region" description="Pro residues" evidence="8">
    <location>
        <begin position="517"/>
        <end position="526"/>
    </location>
</feature>